<dbReference type="AlphaFoldDB" id="X1JKM2"/>
<protein>
    <submittedName>
        <fullName evidence="1">Uncharacterized protein</fullName>
    </submittedName>
</protein>
<sequence length="167" mass="18785">MKKMHIIISAILFAIIPTAACNRQPQSLKSLFPETIEGLQRVQLITGIKALEEINKLHSKEIGVTDGGIGTYRTDNGSAAMVWISRSKTADLARNQTEVMIDRMFSAPHSPFHHPVHRELTGINIYQFQGMGQIHYIFCCYDLVYWISAVPHQGEIVLHAFLPEGKK</sequence>
<comment type="caution">
    <text evidence="1">The sequence shown here is derived from an EMBL/GenBank/DDBJ whole genome shotgun (WGS) entry which is preliminary data.</text>
</comment>
<dbReference type="EMBL" id="BARU01036593">
    <property type="protein sequence ID" value="GAH78839.1"/>
    <property type="molecule type" value="Genomic_DNA"/>
</dbReference>
<proteinExistence type="predicted"/>
<gene>
    <name evidence="1" type="ORF">S03H2_57122</name>
</gene>
<evidence type="ECO:0000313" key="1">
    <source>
        <dbReference type="EMBL" id="GAH78839.1"/>
    </source>
</evidence>
<reference evidence="1" key="1">
    <citation type="journal article" date="2014" name="Front. Microbiol.">
        <title>High frequency of phylogenetically diverse reductive dehalogenase-homologous genes in deep subseafloor sedimentary metagenomes.</title>
        <authorList>
            <person name="Kawai M."/>
            <person name="Futagami T."/>
            <person name="Toyoda A."/>
            <person name="Takaki Y."/>
            <person name="Nishi S."/>
            <person name="Hori S."/>
            <person name="Arai W."/>
            <person name="Tsubouchi T."/>
            <person name="Morono Y."/>
            <person name="Uchiyama I."/>
            <person name="Ito T."/>
            <person name="Fujiyama A."/>
            <person name="Inagaki F."/>
            <person name="Takami H."/>
        </authorList>
    </citation>
    <scope>NUCLEOTIDE SEQUENCE</scope>
    <source>
        <strain evidence="1">Expedition CK06-06</strain>
    </source>
</reference>
<accession>X1JKM2</accession>
<organism evidence="1">
    <name type="scientific">marine sediment metagenome</name>
    <dbReference type="NCBI Taxonomy" id="412755"/>
    <lineage>
        <taxon>unclassified sequences</taxon>
        <taxon>metagenomes</taxon>
        <taxon>ecological metagenomes</taxon>
    </lineage>
</organism>
<name>X1JKM2_9ZZZZ</name>